<dbReference type="AlphaFoldDB" id="W2SAG9"/>
<organism evidence="2 3">
    <name type="scientific">Cyphellophora europaea (strain CBS 101466)</name>
    <name type="common">Phialophora europaea</name>
    <dbReference type="NCBI Taxonomy" id="1220924"/>
    <lineage>
        <taxon>Eukaryota</taxon>
        <taxon>Fungi</taxon>
        <taxon>Dikarya</taxon>
        <taxon>Ascomycota</taxon>
        <taxon>Pezizomycotina</taxon>
        <taxon>Eurotiomycetes</taxon>
        <taxon>Chaetothyriomycetidae</taxon>
        <taxon>Chaetothyriales</taxon>
        <taxon>Cyphellophoraceae</taxon>
        <taxon>Cyphellophora</taxon>
    </lineage>
</organism>
<dbReference type="GeneID" id="19976869"/>
<evidence type="ECO:0000256" key="1">
    <source>
        <dbReference type="SAM" id="MobiDB-lite"/>
    </source>
</evidence>
<reference evidence="2 3" key="1">
    <citation type="submission" date="2013-03" db="EMBL/GenBank/DDBJ databases">
        <title>The Genome Sequence of Phialophora europaea CBS 101466.</title>
        <authorList>
            <consortium name="The Broad Institute Genomics Platform"/>
            <person name="Cuomo C."/>
            <person name="de Hoog S."/>
            <person name="Gorbushina A."/>
            <person name="Walker B."/>
            <person name="Young S.K."/>
            <person name="Zeng Q."/>
            <person name="Gargeya S."/>
            <person name="Fitzgerald M."/>
            <person name="Haas B."/>
            <person name="Abouelleil A."/>
            <person name="Allen A.W."/>
            <person name="Alvarado L."/>
            <person name="Arachchi H.M."/>
            <person name="Berlin A.M."/>
            <person name="Chapman S.B."/>
            <person name="Gainer-Dewar J."/>
            <person name="Goldberg J."/>
            <person name="Griggs A."/>
            <person name="Gujja S."/>
            <person name="Hansen M."/>
            <person name="Howarth C."/>
            <person name="Imamovic A."/>
            <person name="Ireland A."/>
            <person name="Larimer J."/>
            <person name="McCowan C."/>
            <person name="Murphy C."/>
            <person name="Pearson M."/>
            <person name="Poon T.W."/>
            <person name="Priest M."/>
            <person name="Roberts A."/>
            <person name="Saif S."/>
            <person name="Shea T."/>
            <person name="Sisk P."/>
            <person name="Sykes S."/>
            <person name="Wortman J."/>
            <person name="Nusbaum C."/>
            <person name="Birren B."/>
        </authorList>
    </citation>
    <scope>NUCLEOTIDE SEQUENCE [LARGE SCALE GENOMIC DNA]</scope>
    <source>
        <strain evidence="2 3">CBS 101466</strain>
    </source>
</reference>
<name>W2SAG9_CYPE1</name>
<feature type="region of interest" description="Disordered" evidence="1">
    <location>
        <begin position="298"/>
        <end position="345"/>
    </location>
</feature>
<protein>
    <submittedName>
        <fullName evidence="2">Uncharacterized protein</fullName>
    </submittedName>
</protein>
<dbReference type="InParanoid" id="W2SAG9"/>
<sequence length="345" mass="38718">MAPIYLWFEQWLHTGSSPFVHQELYRYRLPRCTQDALSTISVYTQRTPARTPFILQLIESRATQLLADYNVVALDHSSSARSIKLLPLSINPDIDTHEHLSRVHALAVYQLLSLFSPSPDLRCRGEARIPILADWMQQLLARCRSHHPTSEDSLYPPTQESGRSSGQAQNQLWHTWIQAESARRAFIIGTTIHSLYMLLRDGIGSAASARNHLVPGGCIGAMPFTTRKGPWQASSHAKWEQLAVDVDFGLRHLDQTLMREVLKGDTKESELDIFAKVFLAGTFGKLKRRQTNGVREVQPLKADALPDPEESDANVLPGVDEQAERRISEDEGADELMGDNDSSDD</sequence>
<accession>W2SAG9</accession>
<feature type="compositionally biased region" description="Polar residues" evidence="1">
    <location>
        <begin position="156"/>
        <end position="167"/>
    </location>
</feature>
<dbReference type="EMBL" id="KB822712">
    <property type="protein sequence ID" value="ETN45697.1"/>
    <property type="molecule type" value="Genomic_DNA"/>
</dbReference>
<dbReference type="Proteomes" id="UP000030752">
    <property type="component" value="Unassembled WGS sequence"/>
</dbReference>
<dbReference type="VEuPathDB" id="FungiDB:HMPREF1541_09530"/>
<feature type="region of interest" description="Disordered" evidence="1">
    <location>
        <begin position="148"/>
        <end position="167"/>
    </location>
</feature>
<keyword evidence="3" id="KW-1185">Reference proteome</keyword>
<dbReference type="RefSeq" id="XP_008712425.1">
    <property type="nucleotide sequence ID" value="XM_008714203.1"/>
</dbReference>
<dbReference type="HOGENOM" id="CLU_804148_0_0_1"/>
<evidence type="ECO:0000313" key="2">
    <source>
        <dbReference type="EMBL" id="ETN45697.1"/>
    </source>
</evidence>
<dbReference type="OrthoDB" id="4160768at2759"/>
<dbReference type="eggNOG" id="ENOG502SPBP">
    <property type="taxonomic scope" value="Eukaryota"/>
</dbReference>
<proteinExistence type="predicted"/>
<gene>
    <name evidence="2" type="ORF">HMPREF1541_09530</name>
</gene>
<evidence type="ECO:0000313" key="3">
    <source>
        <dbReference type="Proteomes" id="UP000030752"/>
    </source>
</evidence>
<feature type="compositionally biased region" description="Acidic residues" evidence="1">
    <location>
        <begin position="330"/>
        <end position="345"/>
    </location>
</feature>